<feature type="transmembrane region" description="Helical" evidence="1">
    <location>
        <begin position="20"/>
        <end position="42"/>
    </location>
</feature>
<gene>
    <name evidence="2" type="ORF">UFOPK3772_02189</name>
</gene>
<feature type="transmembrane region" description="Helical" evidence="1">
    <location>
        <begin position="102"/>
        <end position="124"/>
    </location>
</feature>
<feature type="transmembrane region" description="Helical" evidence="1">
    <location>
        <begin position="246"/>
        <end position="266"/>
    </location>
</feature>
<dbReference type="AlphaFoldDB" id="A0A6J7L4Y9"/>
<feature type="transmembrane region" description="Helical" evidence="1">
    <location>
        <begin position="191"/>
        <end position="209"/>
    </location>
</feature>
<dbReference type="EMBL" id="CAFBNE010000076">
    <property type="protein sequence ID" value="CAB4960804.1"/>
    <property type="molecule type" value="Genomic_DNA"/>
</dbReference>
<feature type="transmembrane region" description="Helical" evidence="1">
    <location>
        <begin position="358"/>
        <end position="382"/>
    </location>
</feature>
<reference evidence="2" key="1">
    <citation type="submission" date="2020-05" db="EMBL/GenBank/DDBJ databases">
        <authorList>
            <person name="Chiriac C."/>
            <person name="Salcher M."/>
            <person name="Ghai R."/>
            <person name="Kavagutti S V."/>
        </authorList>
    </citation>
    <scope>NUCLEOTIDE SEQUENCE</scope>
</reference>
<keyword evidence="1" id="KW-0472">Membrane</keyword>
<accession>A0A6J7L4Y9</accession>
<sequence>MRLTSARSSELGHQPTSVSVSALMLTILAVAVLRLAGISLAFPQGSGSFPDEVSYATLAEILARAGDWAGWNGGEGATLVPGSLSLLAPASVFVNVGVSPLVAVRLTSVLFSVVAQMTFLAILMSLAPDGEERNSRRLTLKSWRFVALTVMVLFPSAFFWTSLGLKDSIVISTSLLAVLACMRIREGLGRWSSIVWAFVLVVSLIVQLLSRAYVLIALVAAIGIYGVWCSTATIRRYRFSIRSWRAAALVATSTLIVLAGVCISASTSRGDSSLAGSVFTSIGAQSPLQHLDALPGIRERAARLGASGFIIEICSGQPAPRSAACEVVRLPQALGTVVARPIWPLDDMSRWSPTWARLALLAQMDTILWCSLLSLAFALICFRRTLSRPLSALALTYLGLTWLGMALTEGNLGTLMRHRLILLWPLCLLVALAGTSRKESHREAVTTPRDPHEF</sequence>
<proteinExistence type="predicted"/>
<keyword evidence="1" id="KW-1133">Transmembrane helix</keyword>
<protein>
    <submittedName>
        <fullName evidence="2">Unannotated protein</fullName>
    </submittedName>
</protein>
<feature type="transmembrane region" description="Helical" evidence="1">
    <location>
        <begin position="389"/>
        <end position="407"/>
    </location>
</feature>
<feature type="transmembrane region" description="Helical" evidence="1">
    <location>
        <begin position="419"/>
        <end position="435"/>
    </location>
</feature>
<evidence type="ECO:0000313" key="2">
    <source>
        <dbReference type="EMBL" id="CAB4960804.1"/>
    </source>
</evidence>
<feature type="transmembrane region" description="Helical" evidence="1">
    <location>
        <begin position="145"/>
        <end position="163"/>
    </location>
</feature>
<evidence type="ECO:0000256" key="1">
    <source>
        <dbReference type="SAM" id="Phobius"/>
    </source>
</evidence>
<organism evidence="2">
    <name type="scientific">freshwater metagenome</name>
    <dbReference type="NCBI Taxonomy" id="449393"/>
    <lineage>
        <taxon>unclassified sequences</taxon>
        <taxon>metagenomes</taxon>
        <taxon>ecological metagenomes</taxon>
    </lineage>
</organism>
<name>A0A6J7L4Y9_9ZZZZ</name>
<keyword evidence="1" id="KW-0812">Transmembrane</keyword>
<feature type="transmembrane region" description="Helical" evidence="1">
    <location>
        <begin position="215"/>
        <end position="234"/>
    </location>
</feature>